<evidence type="ECO:0000256" key="1">
    <source>
        <dbReference type="RuleBase" id="RU004560"/>
    </source>
</evidence>
<name>A0AAN7APH6_9PEZI</name>
<keyword evidence="1" id="KW-0547">Nucleotide-binding</keyword>
<feature type="domain" description="Septin-type G" evidence="3">
    <location>
        <begin position="262"/>
        <end position="583"/>
    </location>
</feature>
<feature type="compositionally biased region" description="Low complexity" evidence="2">
    <location>
        <begin position="590"/>
        <end position="607"/>
    </location>
</feature>
<dbReference type="InterPro" id="IPR046707">
    <property type="entry name" value="DUF6780"/>
</dbReference>
<feature type="compositionally biased region" description="Basic residues" evidence="2">
    <location>
        <begin position="64"/>
        <end position="75"/>
    </location>
</feature>
<proteinExistence type="inferred from homology"/>
<dbReference type="Gene3D" id="3.40.50.300">
    <property type="entry name" value="P-loop containing nucleotide triphosphate hydrolases"/>
    <property type="match status" value="1"/>
</dbReference>
<reference evidence="4" key="1">
    <citation type="journal article" date="2023" name="Mol. Phylogenet. Evol.">
        <title>Genome-scale phylogeny and comparative genomics of the fungal order Sordariales.</title>
        <authorList>
            <person name="Hensen N."/>
            <person name="Bonometti L."/>
            <person name="Westerberg I."/>
            <person name="Brannstrom I.O."/>
            <person name="Guillou S."/>
            <person name="Cros-Aarteil S."/>
            <person name="Calhoun S."/>
            <person name="Haridas S."/>
            <person name="Kuo A."/>
            <person name="Mondo S."/>
            <person name="Pangilinan J."/>
            <person name="Riley R."/>
            <person name="LaButti K."/>
            <person name="Andreopoulos B."/>
            <person name="Lipzen A."/>
            <person name="Chen C."/>
            <person name="Yan M."/>
            <person name="Daum C."/>
            <person name="Ng V."/>
            <person name="Clum A."/>
            <person name="Steindorff A."/>
            <person name="Ohm R.A."/>
            <person name="Martin F."/>
            <person name="Silar P."/>
            <person name="Natvig D.O."/>
            <person name="Lalanne C."/>
            <person name="Gautier V."/>
            <person name="Ament-Velasquez S.L."/>
            <person name="Kruys A."/>
            <person name="Hutchinson M.I."/>
            <person name="Powell A.J."/>
            <person name="Barry K."/>
            <person name="Miller A.N."/>
            <person name="Grigoriev I.V."/>
            <person name="Debuchy R."/>
            <person name="Gladieux P."/>
            <person name="Hiltunen Thoren M."/>
            <person name="Johannesson H."/>
        </authorList>
    </citation>
    <scope>NUCLEOTIDE SEQUENCE</scope>
    <source>
        <strain evidence="4">PSN309</strain>
    </source>
</reference>
<dbReference type="InterPro" id="IPR027417">
    <property type="entry name" value="P-loop_NTPase"/>
</dbReference>
<evidence type="ECO:0000313" key="4">
    <source>
        <dbReference type="EMBL" id="KAK4193657.1"/>
    </source>
</evidence>
<accession>A0AAN7APH6</accession>
<feature type="region of interest" description="Disordered" evidence="2">
    <location>
        <begin position="310"/>
        <end position="341"/>
    </location>
</feature>
<dbReference type="InterPro" id="IPR025662">
    <property type="entry name" value="Sigma_54_int_dom_ATP-bd_1"/>
</dbReference>
<dbReference type="Pfam" id="PF20571">
    <property type="entry name" value="DUF6780"/>
    <property type="match status" value="1"/>
</dbReference>
<evidence type="ECO:0000259" key="3">
    <source>
        <dbReference type="PROSITE" id="PS51719"/>
    </source>
</evidence>
<keyword evidence="5" id="KW-1185">Reference proteome</keyword>
<dbReference type="SUPFAM" id="SSF52540">
    <property type="entry name" value="P-loop containing nucleoside triphosphate hydrolases"/>
    <property type="match status" value="1"/>
</dbReference>
<dbReference type="Proteomes" id="UP001302126">
    <property type="component" value="Unassembled WGS sequence"/>
</dbReference>
<dbReference type="PROSITE" id="PS51719">
    <property type="entry name" value="G_SEPTIN"/>
    <property type="match status" value="1"/>
</dbReference>
<dbReference type="PANTHER" id="PTHR18884">
    <property type="entry name" value="SEPTIN"/>
    <property type="match status" value="1"/>
</dbReference>
<organism evidence="4 5">
    <name type="scientific">Podospora australis</name>
    <dbReference type="NCBI Taxonomy" id="1536484"/>
    <lineage>
        <taxon>Eukaryota</taxon>
        <taxon>Fungi</taxon>
        <taxon>Dikarya</taxon>
        <taxon>Ascomycota</taxon>
        <taxon>Pezizomycotina</taxon>
        <taxon>Sordariomycetes</taxon>
        <taxon>Sordariomycetidae</taxon>
        <taxon>Sordariales</taxon>
        <taxon>Podosporaceae</taxon>
        <taxon>Podospora</taxon>
    </lineage>
</organism>
<feature type="compositionally biased region" description="Basic and acidic residues" evidence="2">
    <location>
        <begin position="111"/>
        <end position="121"/>
    </location>
</feature>
<dbReference type="PROSITE" id="PS00675">
    <property type="entry name" value="SIGMA54_INTERACT_1"/>
    <property type="match status" value="1"/>
</dbReference>
<dbReference type="Pfam" id="PF00735">
    <property type="entry name" value="Septin"/>
    <property type="match status" value="1"/>
</dbReference>
<comment type="caution">
    <text evidence="4">The sequence shown here is derived from an EMBL/GenBank/DDBJ whole genome shotgun (WGS) entry which is preliminary data.</text>
</comment>
<reference evidence="4" key="2">
    <citation type="submission" date="2023-05" db="EMBL/GenBank/DDBJ databases">
        <authorList>
            <consortium name="Lawrence Berkeley National Laboratory"/>
            <person name="Steindorff A."/>
            <person name="Hensen N."/>
            <person name="Bonometti L."/>
            <person name="Westerberg I."/>
            <person name="Brannstrom I.O."/>
            <person name="Guillou S."/>
            <person name="Cros-Aarteil S."/>
            <person name="Calhoun S."/>
            <person name="Haridas S."/>
            <person name="Kuo A."/>
            <person name="Mondo S."/>
            <person name="Pangilinan J."/>
            <person name="Riley R."/>
            <person name="Labutti K."/>
            <person name="Andreopoulos B."/>
            <person name="Lipzen A."/>
            <person name="Chen C."/>
            <person name="Yanf M."/>
            <person name="Daum C."/>
            <person name="Ng V."/>
            <person name="Clum A."/>
            <person name="Ohm R."/>
            <person name="Martin F."/>
            <person name="Silar P."/>
            <person name="Natvig D."/>
            <person name="Lalanne C."/>
            <person name="Gautier V."/>
            <person name="Ament-Velasquez S.L."/>
            <person name="Kruys A."/>
            <person name="Hutchinson M.I."/>
            <person name="Powell A.J."/>
            <person name="Barry K."/>
            <person name="Miller A.N."/>
            <person name="Grigoriev I.V."/>
            <person name="Debuchy R."/>
            <person name="Gladieux P."/>
            <person name="Thoren M.H."/>
            <person name="Johannesson H."/>
        </authorList>
    </citation>
    <scope>NUCLEOTIDE SEQUENCE</scope>
    <source>
        <strain evidence="4">PSN309</strain>
    </source>
</reference>
<feature type="compositionally biased region" description="Basic and acidic residues" evidence="2">
    <location>
        <begin position="76"/>
        <end position="92"/>
    </location>
</feature>
<dbReference type="EMBL" id="MU864350">
    <property type="protein sequence ID" value="KAK4193657.1"/>
    <property type="molecule type" value="Genomic_DNA"/>
</dbReference>
<dbReference type="GO" id="GO:0005525">
    <property type="term" value="F:GTP binding"/>
    <property type="evidence" value="ECO:0007669"/>
    <property type="project" value="UniProtKB-KW"/>
</dbReference>
<protein>
    <submittedName>
        <fullName evidence="4">Septin-domain-containing protein</fullName>
    </submittedName>
</protein>
<evidence type="ECO:0000256" key="2">
    <source>
        <dbReference type="SAM" id="MobiDB-lite"/>
    </source>
</evidence>
<keyword evidence="1" id="KW-0342">GTP-binding</keyword>
<dbReference type="AlphaFoldDB" id="A0AAN7APH6"/>
<dbReference type="InterPro" id="IPR030379">
    <property type="entry name" value="G_SEPTIN_dom"/>
</dbReference>
<sequence length="793" mass="86992">MRPLPGADDAFGRSRASNDNDITPGFMGHHLHSAPQMTYFFADEASVGERSPGPPPPSSSHVPPFHHPRHHHRSKDHSIKRFHTPDSPDRPSHYKQHHQQQQQQQQARASSHHDLERDNKESISGGSGARHQQNVNKGKSALESALRQDEELKSVLSQPQTPILLGASGPASVLSSVSSRRNSLCLSDGMGSFAPSVDGSAFEPEHIQGEERHEQEEDDEEEGTEDVAAISSSMMDSGSVPQLVMPSIKMPSRRPFTKEGKKMGRLKVLIAGDSGVGKTSLIKAIVQSCDHIVHVDPIQTSSGSLVLRAGSGSGLPTATAGKTGKEKSPRKQQHSKESITNRITEIYASTKPYPEWWSEVDDLQVLKRRKSLGDAVLDRNICFVDTPGYGTGSSSMDTITPVTQYIEAHLERISSHSLTDADMLNMLGGEGGVQVDAVFYMVSNRLRPVDIHYLKQLSPLTNIILLVAQSDLMSIEQVAASKEQILCQLKEADIHLFSFAMPSASGPSSETQKHGIYAISSATGSDHENMDASVLMSPDYIQPLFSTELATLVAQVFNHDGASWLRHAAARKYVQWRKGETLSSGPPSPSRRSLSMSSSFSQPPGASNPIITPLMGATSSYALARITDHTHREERMAQVRLANWAADLQKSLANERAQYQALARGERAIWLTERINECVKDGSLVPVSSQNRGRSNERTTRSQLNSLMHGQWLRRQYWTPPGRKQQQQQHASHDPLGLLGLMADIRQTSLLALEVLGGLGILGGLALWATENFIHSPASGWLIAEWQRVWGTR</sequence>
<feature type="region of interest" description="Disordered" evidence="2">
    <location>
        <begin position="578"/>
        <end position="611"/>
    </location>
</feature>
<comment type="similarity">
    <text evidence="1">Belongs to the TRAFAC class TrmE-Era-EngA-EngB-Septin-like GTPase superfamily. Septin GTPase family.</text>
</comment>
<feature type="region of interest" description="Disordered" evidence="2">
    <location>
        <begin position="1"/>
        <end position="163"/>
    </location>
</feature>
<gene>
    <name evidence="4" type="ORF">QBC35DRAFT_2665</name>
</gene>
<feature type="compositionally biased region" description="Basic and acidic residues" evidence="2">
    <location>
        <begin position="323"/>
        <end position="339"/>
    </location>
</feature>
<evidence type="ECO:0000313" key="5">
    <source>
        <dbReference type="Proteomes" id="UP001302126"/>
    </source>
</evidence>